<keyword evidence="2" id="KW-0805">Transcription regulation</keyword>
<gene>
    <name evidence="8" type="ORF">FJV41_32480</name>
</gene>
<evidence type="ECO:0000256" key="1">
    <source>
        <dbReference type="ARBA" id="ARBA00022553"/>
    </source>
</evidence>
<name>A0A540WS23_9BACT</name>
<dbReference type="GO" id="GO:0003677">
    <property type="term" value="F:DNA binding"/>
    <property type="evidence" value="ECO:0007669"/>
    <property type="project" value="UniProtKB-KW"/>
</dbReference>
<dbReference type="OrthoDB" id="9780312at2"/>
<keyword evidence="1 5" id="KW-0597">Phosphoprotein</keyword>
<dbReference type="InterPro" id="IPR011006">
    <property type="entry name" value="CheY-like_superfamily"/>
</dbReference>
<dbReference type="Pfam" id="PF00072">
    <property type="entry name" value="Response_reg"/>
    <property type="match status" value="1"/>
</dbReference>
<dbReference type="PRINTS" id="PR00038">
    <property type="entry name" value="HTHLUXR"/>
</dbReference>
<dbReference type="GO" id="GO:0006355">
    <property type="term" value="P:regulation of DNA-templated transcription"/>
    <property type="evidence" value="ECO:0007669"/>
    <property type="project" value="InterPro"/>
</dbReference>
<evidence type="ECO:0000313" key="8">
    <source>
        <dbReference type="EMBL" id="TQF11793.1"/>
    </source>
</evidence>
<dbReference type="Proteomes" id="UP000315369">
    <property type="component" value="Unassembled WGS sequence"/>
</dbReference>
<dbReference type="PROSITE" id="PS50043">
    <property type="entry name" value="HTH_LUXR_2"/>
    <property type="match status" value="1"/>
</dbReference>
<dbReference type="InterPro" id="IPR039420">
    <property type="entry name" value="WalR-like"/>
</dbReference>
<dbReference type="Gene3D" id="3.40.50.2300">
    <property type="match status" value="1"/>
</dbReference>
<dbReference type="SMART" id="SM00421">
    <property type="entry name" value="HTH_LUXR"/>
    <property type="match status" value="1"/>
</dbReference>
<dbReference type="SMART" id="SM00448">
    <property type="entry name" value="REC"/>
    <property type="match status" value="1"/>
</dbReference>
<evidence type="ECO:0000259" key="7">
    <source>
        <dbReference type="PROSITE" id="PS50110"/>
    </source>
</evidence>
<evidence type="ECO:0000259" key="6">
    <source>
        <dbReference type="PROSITE" id="PS50043"/>
    </source>
</evidence>
<dbReference type="PROSITE" id="PS00622">
    <property type="entry name" value="HTH_LUXR_1"/>
    <property type="match status" value="1"/>
</dbReference>
<keyword evidence="9" id="KW-1185">Reference proteome</keyword>
<dbReference type="Pfam" id="PF00196">
    <property type="entry name" value="GerE"/>
    <property type="match status" value="1"/>
</dbReference>
<dbReference type="AlphaFoldDB" id="A0A540WS23"/>
<proteinExistence type="predicted"/>
<keyword evidence="3" id="KW-0238">DNA-binding</keyword>
<dbReference type="CDD" id="cd06170">
    <property type="entry name" value="LuxR_C_like"/>
    <property type="match status" value="1"/>
</dbReference>
<comment type="caution">
    <text evidence="8">The sequence shown here is derived from an EMBL/GenBank/DDBJ whole genome shotgun (WGS) entry which is preliminary data.</text>
</comment>
<dbReference type="GO" id="GO:0000160">
    <property type="term" value="P:phosphorelay signal transduction system"/>
    <property type="evidence" value="ECO:0007669"/>
    <property type="project" value="InterPro"/>
</dbReference>
<evidence type="ECO:0000256" key="2">
    <source>
        <dbReference type="ARBA" id="ARBA00023015"/>
    </source>
</evidence>
<accession>A0A540WS23</accession>
<dbReference type="InterPro" id="IPR058245">
    <property type="entry name" value="NreC/VraR/RcsB-like_REC"/>
</dbReference>
<feature type="modified residue" description="4-aspartylphosphate" evidence="5">
    <location>
        <position position="58"/>
    </location>
</feature>
<dbReference type="InterPro" id="IPR016032">
    <property type="entry name" value="Sig_transdc_resp-reg_C-effctor"/>
</dbReference>
<dbReference type="CDD" id="cd17535">
    <property type="entry name" value="REC_NarL-like"/>
    <property type="match status" value="1"/>
</dbReference>
<dbReference type="SUPFAM" id="SSF46894">
    <property type="entry name" value="C-terminal effector domain of the bipartite response regulators"/>
    <property type="match status" value="1"/>
</dbReference>
<organism evidence="8 9">
    <name type="scientific">Myxococcus llanfairpwllgwyngyllgogerychwyrndrobwllllantysiliogogogochensis</name>
    <dbReference type="NCBI Taxonomy" id="2590453"/>
    <lineage>
        <taxon>Bacteria</taxon>
        <taxon>Pseudomonadati</taxon>
        <taxon>Myxococcota</taxon>
        <taxon>Myxococcia</taxon>
        <taxon>Myxococcales</taxon>
        <taxon>Cystobacterineae</taxon>
        <taxon>Myxococcaceae</taxon>
        <taxon>Myxococcus</taxon>
    </lineage>
</organism>
<dbReference type="PROSITE" id="PS50110">
    <property type="entry name" value="RESPONSE_REGULATORY"/>
    <property type="match status" value="1"/>
</dbReference>
<keyword evidence="4" id="KW-0804">Transcription</keyword>
<dbReference type="PANTHER" id="PTHR43214">
    <property type="entry name" value="TWO-COMPONENT RESPONSE REGULATOR"/>
    <property type="match status" value="1"/>
</dbReference>
<dbReference type="SUPFAM" id="SSF52172">
    <property type="entry name" value="CheY-like"/>
    <property type="match status" value="1"/>
</dbReference>
<sequence>MTMDRTRIFVVEDQPQLLKNLLKVLSTFEELEVVGSSQEGEAAVEDIVRVRPQLVLLDLELPGINGIQVTQKVKRQAPEVEILILTSFDDEQKVYEAIQAGASGYLVKRVGPEKIRAGIHEVMAGGTVLEAIIARRFWNYFQSIQGKPATPEKKADNPWKLTPTEFEVLGYVAKGLSNAEVGHVMTLERRTVRTHLSHIYRKMGVNSHVEAVVLALREGVVDL</sequence>
<dbReference type="EMBL" id="VIFM01000170">
    <property type="protein sequence ID" value="TQF11793.1"/>
    <property type="molecule type" value="Genomic_DNA"/>
</dbReference>
<evidence type="ECO:0000256" key="5">
    <source>
        <dbReference type="PROSITE-ProRule" id="PRU00169"/>
    </source>
</evidence>
<dbReference type="PANTHER" id="PTHR43214:SF24">
    <property type="entry name" value="TRANSCRIPTIONAL REGULATORY PROTEIN NARL-RELATED"/>
    <property type="match status" value="1"/>
</dbReference>
<reference evidence="8 9" key="1">
    <citation type="submission" date="2019-06" db="EMBL/GenBank/DDBJ databases">
        <authorList>
            <person name="Livingstone P."/>
            <person name="Whitworth D."/>
        </authorList>
    </citation>
    <scope>NUCLEOTIDE SEQUENCE [LARGE SCALE GENOMIC DNA]</scope>
    <source>
        <strain evidence="8 9">AM401</strain>
    </source>
</reference>
<evidence type="ECO:0000313" key="9">
    <source>
        <dbReference type="Proteomes" id="UP000315369"/>
    </source>
</evidence>
<dbReference type="InterPro" id="IPR000792">
    <property type="entry name" value="Tscrpt_reg_LuxR_C"/>
</dbReference>
<protein>
    <submittedName>
        <fullName evidence="8">Response regulator transcription factor</fullName>
    </submittedName>
</protein>
<feature type="domain" description="Response regulatory" evidence="7">
    <location>
        <begin position="7"/>
        <end position="123"/>
    </location>
</feature>
<feature type="domain" description="HTH luxR-type" evidence="6">
    <location>
        <begin position="154"/>
        <end position="219"/>
    </location>
</feature>
<evidence type="ECO:0000256" key="4">
    <source>
        <dbReference type="ARBA" id="ARBA00023163"/>
    </source>
</evidence>
<evidence type="ECO:0000256" key="3">
    <source>
        <dbReference type="ARBA" id="ARBA00023125"/>
    </source>
</evidence>
<dbReference type="InterPro" id="IPR001789">
    <property type="entry name" value="Sig_transdc_resp-reg_receiver"/>
</dbReference>